<dbReference type="OMA" id="MELENYR"/>
<proteinExistence type="predicted"/>
<dbReference type="KEGG" id="ndi:NDAI_0C02060"/>
<sequence length="832" mass="93013">MVDASGTHAVETESKPNLSSMSNACGRNGISAVAMPIALADLPIQSQMSVLNKKLDIISKRCDRIEGMIFTRDDTTLSSVNDLFTIVQTLLNTQAILEEEMNNLQETKTKIDMRAIKRLEKIYTELPASNSEAKQNNQDNKQQYMDSNGEANEIDKRASNTNANITMDANHTTESEISDESIEVLGEQSPLHSTIIPTTINLSENALTPGTKMLVGTNCAQCLKAKTPSFISNGSDIFRNTTSANEGSERQGCSVPSENISESSPGTDNKTSTQSKNTSPRSIKEVALSSNQQLYYEKLKEKWASNSKIERKVTQEAPSVSEKKANNVRGLDSINKQYKAPTSREHSNGIAGSQISNDSKTVPSVLTGCNNSTTTSTSTYSKVAENESIQASPVMGSVLKEDESAAFEGEEIMNLPTIAAQRASHLHDKEASSPKRTKELILTIPKVNKAPLFEEKFGEETGKSPDKNVPTILTFNTNHLDGKNLTVKLQAKAKEINEEEKKILKNINFQQLKRITVKYKDETKVIIPINTTSKSRPSMKESSPTQYCPPLKEASPSRQSKSPSPLSVKDKLVSPKKGLIPSQLPSYTEKPLITWRKQEVPPERELFTFDGRYYVDKESKKMVTASTFVDTHYTWLKKTAKPSTQKDKITTVPMSAMIRDESLDATHVLGKCIMDKHYLHTLEFFFLEFIWEDRLIQLGLEVEDDPKTVNFHYLLFSTIVHWRDAARKERGLESYTILHAVKELEHFRLALKKSVSWFYRNTILVEDLLNTYLEQPDVNWMYSDKQALPILNRDGLNENNINEALESALGITKANDRSKISKGKSSHPLLQT</sequence>
<dbReference type="eggNOG" id="ENOG502QTPX">
    <property type="taxonomic scope" value="Eukaryota"/>
</dbReference>
<feature type="compositionally biased region" description="Polar residues" evidence="2">
    <location>
        <begin position="530"/>
        <end position="546"/>
    </location>
</feature>
<reference evidence="3 4" key="1">
    <citation type="journal article" date="2011" name="Proc. Natl. Acad. Sci. U.S.A.">
        <title>Evolutionary erosion of yeast sex chromosomes by mating-type switching accidents.</title>
        <authorList>
            <person name="Gordon J.L."/>
            <person name="Armisen D."/>
            <person name="Proux-Wera E."/>
            <person name="Oheigeartaigh S.S."/>
            <person name="Byrne K.P."/>
            <person name="Wolfe K.H."/>
        </authorList>
    </citation>
    <scope>NUCLEOTIDE SEQUENCE [LARGE SCALE GENOMIC DNA]</scope>
    <source>
        <strain evidence="4">ATCC 10597 / BCRC 20456 / CBS 421 / NBRC 0211 / NRRL Y-12639</strain>
    </source>
</reference>
<feature type="compositionally biased region" description="Polar residues" evidence="2">
    <location>
        <begin position="254"/>
        <end position="281"/>
    </location>
</feature>
<dbReference type="HOGENOM" id="CLU_341015_0_0_1"/>
<organism evidence="3 4">
    <name type="scientific">Naumovozyma dairenensis (strain ATCC 10597 / BCRC 20456 / CBS 421 / NBRC 0211 / NRRL Y-12639)</name>
    <name type="common">Saccharomyces dairenensis</name>
    <dbReference type="NCBI Taxonomy" id="1071378"/>
    <lineage>
        <taxon>Eukaryota</taxon>
        <taxon>Fungi</taxon>
        <taxon>Dikarya</taxon>
        <taxon>Ascomycota</taxon>
        <taxon>Saccharomycotina</taxon>
        <taxon>Saccharomycetes</taxon>
        <taxon>Saccharomycetales</taxon>
        <taxon>Saccharomycetaceae</taxon>
        <taxon>Naumovozyma</taxon>
    </lineage>
</organism>
<feature type="coiled-coil region" evidence="1">
    <location>
        <begin position="87"/>
        <end position="114"/>
    </location>
</feature>
<feature type="region of interest" description="Disordered" evidence="2">
    <location>
        <begin position="241"/>
        <end position="284"/>
    </location>
</feature>
<dbReference type="OrthoDB" id="10632937at2759"/>
<gene>
    <name evidence="3" type="primary">NDAI0C02060</name>
    <name evidence="3" type="ordered locus">NDAI_0C02060</name>
</gene>
<name>G0W7V5_NAUDC</name>
<dbReference type="RefSeq" id="XP_003669109.1">
    <property type="nucleotide sequence ID" value="XM_003669061.1"/>
</dbReference>
<dbReference type="GeneID" id="11496801"/>
<keyword evidence="4" id="KW-1185">Reference proteome</keyword>
<protein>
    <submittedName>
        <fullName evidence="3">Uncharacterized protein</fullName>
    </submittedName>
</protein>
<dbReference type="EMBL" id="HE580269">
    <property type="protein sequence ID" value="CCD23866.1"/>
    <property type="molecule type" value="Genomic_DNA"/>
</dbReference>
<dbReference type="AlphaFoldDB" id="G0W7V5"/>
<feature type="region of interest" description="Disordered" evidence="2">
    <location>
        <begin position="1"/>
        <end position="21"/>
    </location>
</feature>
<keyword evidence="1" id="KW-0175">Coiled coil</keyword>
<feature type="compositionally biased region" description="Polar residues" evidence="2">
    <location>
        <begin position="556"/>
        <end position="565"/>
    </location>
</feature>
<accession>G0W7V5</accession>
<feature type="region of interest" description="Disordered" evidence="2">
    <location>
        <begin position="530"/>
        <end position="572"/>
    </location>
</feature>
<dbReference type="Proteomes" id="UP000000689">
    <property type="component" value="Chromosome 3"/>
</dbReference>
<evidence type="ECO:0000313" key="3">
    <source>
        <dbReference type="EMBL" id="CCD23866.1"/>
    </source>
</evidence>
<evidence type="ECO:0000256" key="1">
    <source>
        <dbReference type="SAM" id="Coils"/>
    </source>
</evidence>
<evidence type="ECO:0000256" key="2">
    <source>
        <dbReference type="SAM" id="MobiDB-lite"/>
    </source>
</evidence>
<evidence type="ECO:0000313" key="4">
    <source>
        <dbReference type="Proteomes" id="UP000000689"/>
    </source>
</evidence>